<accession>H2ZNG6</accession>
<reference evidence="2" key="3">
    <citation type="submission" date="2025-09" db="UniProtKB">
        <authorList>
            <consortium name="Ensembl"/>
        </authorList>
    </citation>
    <scope>IDENTIFICATION</scope>
</reference>
<dbReference type="OMA" id="PLWQIGY"/>
<keyword evidence="1" id="KW-0732">Signal</keyword>
<evidence type="ECO:0008006" key="4">
    <source>
        <dbReference type="Google" id="ProtNLM"/>
    </source>
</evidence>
<reference evidence="3" key="1">
    <citation type="submission" date="2003-08" db="EMBL/GenBank/DDBJ databases">
        <authorList>
            <person name="Birren B."/>
            <person name="Nusbaum C."/>
            <person name="Abebe A."/>
            <person name="Abouelleil A."/>
            <person name="Adekoya E."/>
            <person name="Ait-zahra M."/>
            <person name="Allen N."/>
            <person name="Allen T."/>
            <person name="An P."/>
            <person name="Anderson M."/>
            <person name="Anderson S."/>
            <person name="Arachchi H."/>
            <person name="Armbruster J."/>
            <person name="Bachantsang P."/>
            <person name="Baldwin J."/>
            <person name="Barry A."/>
            <person name="Bayul T."/>
            <person name="Blitshsteyn B."/>
            <person name="Bloom T."/>
            <person name="Blye J."/>
            <person name="Boguslavskiy L."/>
            <person name="Borowsky M."/>
            <person name="Boukhgalter B."/>
            <person name="Brunache A."/>
            <person name="Butler J."/>
            <person name="Calixte N."/>
            <person name="Calvo S."/>
            <person name="Camarata J."/>
            <person name="Campo K."/>
            <person name="Chang J."/>
            <person name="Cheshatsang Y."/>
            <person name="Citroen M."/>
            <person name="Collymore A."/>
            <person name="Considine T."/>
            <person name="Cook A."/>
            <person name="Cooke P."/>
            <person name="Corum B."/>
            <person name="Cuomo C."/>
            <person name="David R."/>
            <person name="Dawoe T."/>
            <person name="Degray S."/>
            <person name="Dodge S."/>
            <person name="Dooley K."/>
            <person name="Dorje P."/>
            <person name="Dorjee K."/>
            <person name="Dorris L."/>
            <person name="Duffey N."/>
            <person name="Dupes A."/>
            <person name="Elkins T."/>
            <person name="Engels R."/>
            <person name="Erickson J."/>
            <person name="Farina A."/>
            <person name="Faro S."/>
            <person name="Ferreira P."/>
            <person name="Fischer H."/>
            <person name="Fitzgerald M."/>
            <person name="Foley K."/>
            <person name="Gage D."/>
            <person name="Galagan J."/>
            <person name="Gearin G."/>
            <person name="Gnerre S."/>
            <person name="Gnirke A."/>
            <person name="Goyette A."/>
            <person name="Graham J."/>
            <person name="Grandbois E."/>
            <person name="Gyaltsen K."/>
            <person name="Hafez N."/>
            <person name="Hagopian D."/>
            <person name="Hagos B."/>
            <person name="Hall J."/>
            <person name="Hatcher B."/>
            <person name="Heller A."/>
            <person name="Higgins H."/>
            <person name="Honan T."/>
            <person name="Horn A."/>
            <person name="Houde N."/>
            <person name="Hughes L."/>
            <person name="Hulme W."/>
            <person name="Husby E."/>
            <person name="Iliev I."/>
            <person name="Jaffe D."/>
            <person name="Jones C."/>
            <person name="Kamal M."/>
            <person name="Kamat A."/>
            <person name="Kamvysselis M."/>
            <person name="Karlsson E."/>
            <person name="Kells C."/>
            <person name="Kieu A."/>
            <person name="Kisner P."/>
            <person name="Kodira C."/>
            <person name="Kulbokas E."/>
            <person name="Labutti K."/>
            <person name="Lama D."/>
            <person name="Landers T."/>
            <person name="Leger J."/>
            <person name="Levine S."/>
            <person name="Lewis D."/>
            <person name="Lewis T."/>
            <person name="Lindblad-toh K."/>
            <person name="Liu X."/>
            <person name="Lokyitsang T."/>
            <person name="Lokyitsang Y."/>
            <person name="Lucien O."/>
            <person name="Lui A."/>
            <person name="Ma L.J."/>
            <person name="Mabbitt R."/>
            <person name="Macdonald J."/>
            <person name="Maclean C."/>
            <person name="Major J."/>
            <person name="Manning J."/>
            <person name="Marabella R."/>
            <person name="Maru K."/>
            <person name="Matthews C."/>
            <person name="Mauceli E."/>
            <person name="Mccarthy M."/>
            <person name="Mcdonough S."/>
            <person name="Mcghee T."/>
            <person name="Meldrim J."/>
            <person name="Meneus L."/>
            <person name="Mesirov J."/>
            <person name="Mihalev A."/>
            <person name="Mihova T."/>
            <person name="Mikkelsen T."/>
            <person name="Mlenga V."/>
            <person name="Moru K."/>
            <person name="Mozes J."/>
            <person name="Mulrain L."/>
            <person name="Munson G."/>
            <person name="Naylor J."/>
            <person name="Newes C."/>
            <person name="Nguyen C."/>
            <person name="Nguyen N."/>
            <person name="Nguyen T."/>
            <person name="Nicol R."/>
            <person name="Nielsen C."/>
            <person name="Nizzari M."/>
            <person name="Norbu C."/>
            <person name="Norbu N."/>
            <person name="O'donnell P."/>
            <person name="Okoawo O."/>
            <person name="O'leary S."/>
            <person name="Omotosho B."/>
            <person name="O'neill K."/>
            <person name="Osman S."/>
            <person name="Parker S."/>
            <person name="Perrin D."/>
            <person name="Phunkhang P."/>
            <person name="Piqani B."/>
            <person name="Purcell S."/>
            <person name="Rachupka T."/>
            <person name="Ramasamy U."/>
            <person name="Rameau R."/>
            <person name="Ray V."/>
            <person name="Raymond C."/>
            <person name="Retta R."/>
            <person name="Richardson S."/>
            <person name="Rise C."/>
            <person name="Rodriguez J."/>
            <person name="Rogers J."/>
            <person name="Rogov P."/>
            <person name="Rutman M."/>
            <person name="Schupbach R."/>
            <person name="Seaman C."/>
            <person name="Settipalli S."/>
            <person name="Sharpe T."/>
            <person name="Sheridan J."/>
            <person name="Sherpa N."/>
            <person name="Shi J."/>
            <person name="Smirnov S."/>
            <person name="Smith C."/>
            <person name="Sougnez C."/>
            <person name="Spencer B."/>
            <person name="Stalker J."/>
            <person name="Stange-thomann N."/>
            <person name="Stavropoulos S."/>
            <person name="Stetson K."/>
            <person name="Stone C."/>
            <person name="Stone S."/>
            <person name="Stubbs M."/>
            <person name="Talamas J."/>
            <person name="Tchuinga P."/>
            <person name="Tenzing P."/>
            <person name="Tesfaye S."/>
            <person name="Theodore J."/>
            <person name="Thoulutsang Y."/>
            <person name="Topham K."/>
            <person name="Towey S."/>
            <person name="Tsamla T."/>
            <person name="Tsomo N."/>
            <person name="Vallee D."/>
            <person name="Vassiliev H."/>
            <person name="Venkataraman V."/>
            <person name="Vinson J."/>
            <person name="Vo A."/>
            <person name="Wade C."/>
            <person name="Wang S."/>
            <person name="Wangchuk T."/>
            <person name="Wangdi T."/>
            <person name="Whittaker C."/>
            <person name="Wilkinson J."/>
            <person name="Wu Y."/>
            <person name="Wyman D."/>
            <person name="Yadav S."/>
            <person name="Yang S."/>
            <person name="Yang X."/>
            <person name="Yeager S."/>
            <person name="Yee E."/>
            <person name="Young G."/>
            <person name="Zainoun J."/>
            <person name="Zembeck L."/>
            <person name="Zimmer A."/>
            <person name="Zody M."/>
            <person name="Lander E."/>
        </authorList>
    </citation>
    <scope>NUCLEOTIDE SEQUENCE [LARGE SCALE GENOMIC DNA]</scope>
</reference>
<dbReference type="GeneTree" id="ENSGT01100000267132"/>
<sequence>MHFLQLASVVLYIVGVTNCAPTNKSYMSDILKKLAWQEGNLIPDKRSDILNLPLADRSHQNQQFSSAGIRKRNVEFDQQERSCEDLEWFVFVGNMPACVQPLWQIGYDPTFCNKMKNGWVYCGCDDNFTPGLDEGIDTCINKELAGSEGRCHLLPCPSDFQCEETVPGVRFDCVKGDVVVPTWYNSQDKRPM</sequence>
<dbReference type="HOGENOM" id="CLU_1414713_0_0_1"/>
<protein>
    <recommendedName>
        <fullName evidence="4">Thyroglobulin type-1 domain-containing protein</fullName>
    </recommendedName>
</protein>
<dbReference type="Ensembl" id="ENSCSAVT00000019339.1">
    <property type="protein sequence ID" value="ENSCSAVP00000019132.1"/>
    <property type="gene ID" value="ENSCSAVG00000011233.1"/>
</dbReference>
<name>H2ZNG6_CIOSA</name>
<feature type="signal peptide" evidence="1">
    <location>
        <begin position="1"/>
        <end position="19"/>
    </location>
</feature>
<organism evidence="2 3">
    <name type="scientific">Ciona savignyi</name>
    <name type="common">Pacific transparent sea squirt</name>
    <dbReference type="NCBI Taxonomy" id="51511"/>
    <lineage>
        <taxon>Eukaryota</taxon>
        <taxon>Metazoa</taxon>
        <taxon>Chordata</taxon>
        <taxon>Tunicata</taxon>
        <taxon>Ascidiacea</taxon>
        <taxon>Phlebobranchia</taxon>
        <taxon>Cionidae</taxon>
        <taxon>Ciona</taxon>
    </lineage>
</organism>
<proteinExistence type="predicted"/>
<evidence type="ECO:0000313" key="3">
    <source>
        <dbReference type="Proteomes" id="UP000007875"/>
    </source>
</evidence>
<feature type="chain" id="PRO_5003579127" description="Thyroglobulin type-1 domain-containing protein" evidence="1">
    <location>
        <begin position="20"/>
        <end position="192"/>
    </location>
</feature>
<reference evidence="2" key="2">
    <citation type="submission" date="2025-08" db="UniProtKB">
        <authorList>
            <consortium name="Ensembl"/>
        </authorList>
    </citation>
    <scope>IDENTIFICATION</scope>
</reference>
<dbReference type="AlphaFoldDB" id="H2ZNG6"/>
<dbReference type="Proteomes" id="UP000007875">
    <property type="component" value="Unassembled WGS sequence"/>
</dbReference>
<evidence type="ECO:0000256" key="1">
    <source>
        <dbReference type="SAM" id="SignalP"/>
    </source>
</evidence>
<keyword evidence="3" id="KW-1185">Reference proteome</keyword>
<dbReference type="InParanoid" id="H2ZNG6"/>
<evidence type="ECO:0000313" key="2">
    <source>
        <dbReference type="Ensembl" id="ENSCSAVP00000019132.1"/>
    </source>
</evidence>